<keyword evidence="1" id="KW-0175">Coiled coil</keyword>
<dbReference type="PANTHER" id="PTHR43581">
    <property type="entry name" value="ATP/GTP PHOSPHATASE"/>
    <property type="match status" value="1"/>
</dbReference>
<feature type="domain" description="Endonuclease GajA/Old nuclease/RecF-like AAA" evidence="2">
    <location>
        <begin position="71"/>
        <end position="329"/>
    </location>
</feature>
<dbReference type="RefSeq" id="WP_188715250.1">
    <property type="nucleotide sequence ID" value="NZ_BMIV01000007.1"/>
</dbReference>
<evidence type="ECO:0000313" key="3">
    <source>
        <dbReference type="EMBL" id="GGF70262.1"/>
    </source>
</evidence>
<dbReference type="Proteomes" id="UP000640509">
    <property type="component" value="Unassembled WGS sequence"/>
</dbReference>
<evidence type="ECO:0000256" key="1">
    <source>
        <dbReference type="SAM" id="Coils"/>
    </source>
</evidence>
<dbReference type="Gene3D" id="3.40.50.300">
    <property type="entry name" value="P-loop containing nucleotide triphosphate hydrolases"/>
    <property type="match status" value="1"/>
</dbReference>
<dbReference type="SUPFAM" id="SSF52540">
    <property type="entry name" value="P-loop containing nucleoside triphosphate hydrolases"/>
    <property type="match status" value="1"/>
</dbReference>
<name>A0ABQ1VJ37_9RHOB</name>
<feature type="coiled-coil region" evidence="1">
    <location>
        <begin position="186"/>
        <end position="221"/>
    </location>
</feature>
<dbReference type="Pfam" id="PF13175">
    <property type="entry name" value="AAA_15"/>
    <property type="match status" value="1"/>
</dbReference>
<dbReference type="InterPro" id="IPR051396">
    <property type="entry name" value="Bact_Antivir_Def_Nuclease"/>
</dbReference>
<evidence type="ECO:0000259" key="2">
    <source>
        <dbReference type="Pfam" id="PF13175"/>
    </source>
</evidence>
<reference evidence="4" key="1">
    <citation type="journal article" date="2019" name="Int. J. Syst. Evol. Microbiol.">
        <title>The Global Catalogue of Microorganisms (GCM) 10K type strain sequencing project: providing services to taxonomists for standard genome sequencing and annotation.</title>
        <authorList>
            <consortium name="The Broad Institute Genomics Platform"/>
            <consortium name="The Broad Institute Genome Sequencing Center for Infectious Disease"/>
            <person name="Wu L."/>
            <person name="Ma J."/>
        </authorList>
    </citation>
    <scope>NUCLEOTIDE SEQUENCE [LARGE SCALE GENOMIC DNA]</scope>
    <source>
        <strain evidence="4">CGMCC 1.15419</strain>
    </source>
</reference>
<proteinExistence type="predicted"/>
<organism evidence="3 4">
    <name type="scientific">Paracoccus acridae</name>
    <dbReference type="NCBI Taxonomy" id="1795310"/>
    <lineage>
        <taxon>Bacteria</taxon>
        <taxon>Pseudomonadati</taxon>
        <taxon>Pseudomonadota</taxon>
        <taxon>Alphaproteobacteria</taxon>
        <taxon>Rhodobacterales</taxon>
        <taxon>Paracoccaceae</taxon>
        <taxon>Paracoccus</taxon>
    </lineage>
</organism>
<keyword evidence="4" id="KW-1185">Reference proteome</keyword>
<dbReference type="InterPro" id="IPR027417">
    <property type="entry name" value="P-loop_NTPase"/>
</dbReference>
<sequence>MKIVSLETKNFRTLQDFSVKFSSGYCTISGENNAGKTAIVKIIRHFLEKNDRDIYSPRSTRIDLAKDKTQWVTEDHCEVAITLDLDKDRDSEVYFTVERIIKAADLGSSVKISLREKFSTQDTSSLECTVQGKPVVGQEASEILKKLQNSHNLVVHNSTDAERRAYYYFGDTLSEMFDMHLSGDERKKIQEAEKSLQTRVKQAAKKHKENLTELLGKLKDKYEVELATIDRSSSRLPISVKLTDKSVEVPLSDWGAGTQNRTRIMISVLEAVRLSNSDSPENRSAPLVLVEEPESFLHPSAQAEFGRVLSDLAREFNIQILATTHSPYMLNQSDPPANILIERKLTRGKARAAEVVDVSASNWMQPFSRILGVASAEFPAWHEVFSSAKSRVVLVEGAIDKEYFEFIKKKYPEIYHIPPDVEVVSYGGKDSLKNTQLLKFMTEKFAKIFINFDLDCRDEAEKSLQRLGLVQNTHYCWIGVDADGAQCIEGLLPDRIRGDVYGSNIPLVTKLQSASSKVRNEASAELKKKYLEAFKSSELTEKELSSFKNVFKVIGRAFA</sequence>
<comment type="caution">
    <text evidence="3">The sequence shown here is derived from an EMBL/GenBank/DDBJ whole genome shotgun (WGS) entry which is preliminary data.</text>
</comment>
<dbReference type="EMBL" id="BMIV01000007">
    <property type="protein sequence ID" value="GGF70262.1"/>
    <property type="molecule type" value="Genomic_DNA"/>
</dbReference>
<gene>
    <name evidence="3" type="ORF">GCM10011402_23510</name>
</gene>
<accession>A0ABQ1VJ37</accession>
<dbReference type="PANTHER" id="PTHR43581:SF4">
    <property type="entry name" value="ATP_GTP PHOSPHATASE"/>
    <property type="match status" value="1"/>
</dbReference>
<protein>
    <recommendedName>
        <fullName evidence="2">Endonuclease GajA/Old nuclease/RecF-like AAA domain-containing protein</fullName>
    </recommendedName>
</protein>
<dbReference type="InterPro" id="IPR041685">
    <property type="entry name" value="AAA_GajA/Old/RecF-like"/>
</dbReference>
<evidence type="ECO:0000313" key="4">
    <source>
        <dbReference type="Proteomes" id="UP000640509"/>
    </source>
</evidence>